<dbReference type="GO" id="GO:0005737">
    <property type="term" value="C:cytoplasm"/>
    <property type="evidence" value="ECO:0007669"/>
    <property type="project" value="TreeGrafter"/>
</dbReference>
<evidence type="ECO:0000313" key="4">
    <source>
        <dbReference type="Proteomes" id="UP000383932"/>
    </source>
</evidence>
<sequence>MDPPKICIVGFGALGTIYSFILEKAGAQVTAVCRSNYQTMQEHGVDIQSQKFGVYLGWRPHRVVDSVDSAALAEDSYDYIVCTFKCLPDIQTTPQVLGPLLARSRSFVLIQNGIGIELDLQHAVPSAVVMSGCAWIDATVVDQGRTLRHGPLERLVLGVHSPLGAPPKAPHSSEAHAALTAFVDLLKGGGGTPEQAMDIAAARWKKIIWNAGFSTFATLGDATLPDICHEPARSFTMPVVRGFMEEVVSVARALGLDEPDLPMASIDEAIDLTLSEYGVAGPPYKPSMLVDFLAERPMEIEVIIGGVLRYAASKQVSTPRLSTAYALLRMHQSRFIQKSKKA</sequence>
<name>A0A5N5QXB6_9AGAM</name>
<feature type="domain" description="Ketopantoate reductase N-terminal" evidence="1">
    <location>
        <begin position="6"/>
        <end position="160"/>
    </location>
</feature>
<dbReference type="Proteomes" id="UP000383932">
    <property type="component" value="Unassembled WGS sequence"/>
</dbReference>
<dbReference type="SUPFAM" id="SSF48179">
    <property type="entry name" value="6-phosphogluconate dehydrogenase C-terminal domain-like"/>
    <property type="match status" value="1"/>
</dbReference>
<dbReference type="SUPFAM" id="SSF51735">
    <property type="entry name" value="NAD(P)-binding Rossmann-fold domains"/>
    <property type="match status" value="1"/>
</dbReference>
<feature type="domain" description="Ketopantoate reductase C-terminal" evidence="2">
    <location>
        <begin position="198"/>
        <end position="331"/>
    </location>
</feature>
<dbReference type="InterPro" id="IPR013332">
    <property type="entry name" value="KPR_N"/>
</dbReference>
<gene>
    <name evidence="3" type="ORF">CTheo_329</name>
</gene>
<dbReference type="Pfam" id="PF02558">
    <property type="entry name" value="ApbA"/>
    <property type="match status" value="1"/>
</dbReference>
<protein>
    <submittedName>
        <fullName evidence="3">2-dehydropantoate 2-reductase</fullName>
    </submittedName>
</protein>
<evidence type="ECO:0000259" key="1">
    <source>
        <dbReference type="Pfam" id="PF02558"/>
    </source>
</evidence>
<accession>A0A5N5QXB6</accession>
<dbReference type="PANTHER" id="PTHR21708:SF43">
    <property type="entry name" value="KETOPANTOATE REDUCTASE C-TERMINAL DOMAIN-CONTAINING PROTEIN"/>
    <property type="match status" value="1"/>
</dbReference>
<organism evidence="3 4">
    <name type="scientific">Ceratobasidium theobromae</name>
    <dbReference type="NCBI Taxonomy" id="1582974"/>
    <lineage>
        <taxon>Eukaryota</taxon>
        <taxon>Fungi</taxon>
        <taxon>Dikarya</taxon>
        <taxon>Basidiomycota</taxon>
        <taxon>Agaricomycotina</taxon>
        <taxon>Agaricomycetes</taxon>
        <taxon>Cantharellales</taxon>
        <taxon>Ceratobasidiaceae</taxon>
        <taxon>Ceratobasidium</taxon>
    </lineage>
</organism>
<evidence type="ECO:0000259" key="2">
    <source>
        <dbReference type="Pfam" id="PF08546"/>
    </source>
</evidence>
<dbReference type="PANTHER" id="PTHR21708">
    <property type="entry name" value="PROBABLE 2-DEHYDROPANTOATE 2-REDUCTASE"/>
    <property type="match status" value="1"/>
</dbReference>
<comment type="caution">
    <text evidence="3">The sequence shown here is derived from an EMBL/GenBank/DDBJ whole genome shotgun (WGS) entry which is preliminary data.</text>
</comment>
<dbReference type="FunFam" id="1.10.1040.10:FF:000017">
    <property type="entry name" value="2-dehydropantoate 2-reductase"/>
    <property type="match status" value="1"/>
</dbReference>
<dbReference type="InterPro" id="IPR013328">
    <property type="entry name" value="6PGD_dom2"/>
</dbReference>
<dbReference type="Gene3D" id="1.10.1040.10">
    <property type="entry name" value="N-(1-d-carboxylethyl)-l-norvaline Dehydrogenase, domain 2"/>
    <property type="match status" value="1"/>
</dbReference>
<reference evidence="3 4" key="1">
    <citation type="journal article" date="2019" name="Fungal Biol. Biotechnol.">
        <title>Draft genome sequence of fastidious pathogen Ceratobasidium theobromae, which causes vascular-streak dieback in Theobroma cacao.</title>
        <authorList>
            <person name="Ali S.S."/>
            <person name="Asman A."/>
            <person name="Shao J."/>
            <person name="Firmansyah A.P."/>
            <person name="Susilo A.W."/>
            <person name="Rosmana A."/>
            <person name="McMahon P."/>
            <person name="Junaid M."/>
            <person name="Guest D."/>
            <person name="Kheng T.Y."/>
            <person name="Meinhardt L.W."/>
            <person name="Bailey B.A."/>
        </authorList>
    </citation>
    <scope>NUCLEOTIDE SEQUENCE [LARGE SCALE GENOMIC DNA]</scope>
    <source>
        <strain evidence="3 4">CT2</strain>
    </source>
</reference>
<proteinExistence type="predicted"/>
<dbReference type="InterPro" id="IPR008927">
    <property type="entry name" value="6-PGluconate_DH-like_C_sf"/>
</dbReference>
<dbReference type="OrthoDB" id="3609at2759"/>
<evidence type="ECO:0000313" key="3">
    <source>
        <dbReference type="EMBL" id="KAB5596344.1"/>
    </source>
</evidence>
<keyword evidence="4" id="KW-1185">Reference proteome</keyword>
<dbReference type="AlphaFoldDB" id="A0A5N5QXB6"/>
<dbReference type="Pfam" id="PF08546">
    <property type="entry name" value="ApbA_C"/>
    <property type="match status" value="1"/>
</dbReference>
<dbReference type="Gene3D" id="3.40.50.720">
    <property type="entry name" value="NAD(P)-binding Rossmann-like Domain"/>
    <property type="match status" value="1"/>
</dbReference>
<dbReference type="InterPro" id="IPR036291">
    <property type="entry name" value="NAD(P)-bd_dom_sf"/>
</dbReference>
<dbReference type="EMBL" id="SSOP01000002">
    <property type="protein sequence ID" value="KAB5596344.1"/>
    <property type="molecule type" value="Genomic_DNA"/>
</dbReference>
<dbReference type="InterPro" id="IPR013752">
    <property type="entry name" value="KPA_reductase"/>
</dbReference>
<dbReference type="InterPro" id="IPR051402">
    <property type="entry name" value="KPR-Related"/>
</dbReference>